<protein>
    <recommendedName>
        <fullName evidence="1">DUF7730 domain-containing protein</fullName>
    </recommendedName>
</protein>
<evidence type="ECO:0000313" key="2">
    <source>
        <dbReference type="EMBL" id="KAJ5478842.1"/>
    </source>
</evidence>
<evidence type="ECO:0000259" key="1">
    <source>
        <dbReference type="Pfam" id="PF24864"/>
    </source>
</evidence>
<dbReference type="Pfam" id="PF24864">
    <property type="entry name" value="DUF7730"/>
    <property type="match status" value="1"/>
</dbReference>
<evidence type="ECO:0000313" key="3">
    <source>
        <dbReference type="Proteomes" id="UP001147760"/>
    </source>
</evidence>
<feature type="domain" description="DUF7730" evidence="1">
    <location>
        <begin position="20"/>
        <end position="134"/>
    </location>
</feature>
<name>A0A9W9WYD4_9EURO</name>
<reference evidence="2" key="2">
    <citation type="journal article" date="2023" name="IMA Fungus">
        <title>Comparative genomic study of the Penicillium genus elucidates a diverse pangenome and 15 lateral gene transfer events.</title>
        <authorList>
            <person name="Petersen C."/>
            <person name="Sorensen T."/>
            <person name="Nielsen M.R."/>
            <person name="Sondergaard T.E."/>
            <person name="Sorensen J.L."/>
            <person name="Fitzpatrick D.A."/>
            <person name="Frisvad J.C."/>
            <person name="Nielsen K.L."/>
        </authorList>
    </citation>
    <scope>NUCLEOTIDE SEQUENCE</scope>
    <source>
        <strain evidence="2">IBT 17660</strain>
    </source>
</reference>
<dbReference type="PANTHER" id="PTHR38790">
    <property type="entry name" value="2EXR DOMAIN-CONTAINING PROTEIN-RELATED"/>
    <property type="match status" value="1"/>
</dbReference>
<comment type="caution">
    <text evidence="2">The sequence shown here is derived from an EMBL/GenBank/DDBJ whole genome shotgun (WGS) entry which is preliminary data.</text>
</comment>
<proteinExistence type="predicted"/>
<keyword evidence="3" id="KW-1185">Reference proteome</keyword>
<dbReference type="EMBL" id="JAPWDO010000003">
    <property type="protein sequence ID" value="KAJ5478842.1"/>
    <property type="molecule type" value="Genomic_DNA"/>
</dbReference>
<dbReference type="InterPro" id="IPR056632">
    <property type="entry name" value="DUF7730"/>
</dbReference>
<reference evidence="2" key="1">
    <citation type="submission" date="2022-12" db="EMBL/GenBank/DDBJ databases">
        <authorList>
            <person name="Petersen C."/>
        </authorList>
    </citation>
    <scope>NUCLEOTIDE SEQUENCE</scope>
    <source>
        <strain evidence="2">IBT 17660</strain>
    </source>
</reference>
<gene>
    <name evidence="2" type="ORF">N7530_004351</name>
</gene>
<dbReference type="OrthoDB" id="4757095at2759"/>
<accession>A0A9W9WYD4</accession>
<sequence>KRIQYVDEISYSVTLETRRVDFVPLLLSCRRVVVRYSEIIDIIFQKNTFLFHYTDELIDFSHTLLPQRLGLIRTLRLSLPGPNPNWNRCCQILATKLPGLKTLTIHLDPPSINRLDYWLTPLYQIQQPTVFKVLMTEPWHPSPQWGEAIGRLADAPFRIELVKIDTFVKTDKLSNSLESI</sequence>
<organism evidence="2 3">
    <name type="scientific">Penicillium desertorum</name>
    <dbReference type="NCBI Taxonomy" id="1303715"/>
    <lineage>
        <taxon>Eukaryota</taxon>
        <taxon>Fungi</taxon>
        <taxon>Dikarya</taxon>
        <taxon>Ascomycota</taxon>
        <taxon>Pezizomycotina</taxon>
        <taxon>Eurotiomycetes</taxon>
        <taxon>Eurotiomycetidae</taxon>
        <taxon>Eurotiales</taxon>
        <taxon>Aspergillaceae</taxon>
        <taxon>Penicillium</taxon>
    </lineage>
</organism>
<dbReference type="Proteomes" id="UP001147760">
    <property type="component" value="Unassembled WGS sequence"/>
</dbReference>
<dbReference type="AlphaFoldDB" id="A0A9W9WYD4"/>
<feature type="non-terminal residue" evidence="2">
    <location>
        <position position="1"/>
    </location>
</feature>